<comment type="caution">
    <text evidence="2">The sequence shown here is derived from an EMBL/GenBank/DDBJ whole genome shotgun (WGS) entry which is preliminary data.</text>
</comment>
<feature type="compositionally biased region" description="Polar residues" evidence="1">
    <location>
        <begin position="97"/>
        <end position="120"/>
    </location>
</feature>
<evidence type="ECO:0000313" key="2">
    <source>
        <dbReference type="EMBL" id="CAB1429562.1"/>
    </source>
</evidence>
<feature type="compositionally biased region" description="Polar residues" evidence="1">
    <location>
        <begin position="54"/>
        <end position="63"/>
    </location>
</feature>
<dbReference type="Proteomes" id="UP001153269">
    <property type="component" value="Unassembled WGS sequence"/>
</dbReference>
<name>A0A9N7UFI0_PLEPL</name>
<evidence type="ECO:0000313" key="3">
    <source>
        <dbReference type="Proteomes" id="UP001153269"/>
    </source>
</evidence>
<sequence>MEPLVRCSSLSGLHNEPRNKLTDPKVWNLSPSSTIEETTKQTANPQKHFLPLFPSSQSSTATNKAAGGVFPNPQQGGTTQSTRLKLPPTEPEDRSSHPGNMSSMPSLTEPSCISNYTNRISSEDQKGHSLSATSEARRLKMQRNKKPSVNLGSLKEERLQSVEPPPGKCLASTAQ</sequence>
<keyword evidence="3" id="KW-1185">Reference proteome</keyword>
<dbReference type="EMBL" id="CADEAL010001149">
    <property type="protein sequence ID" value="CAB1429562.1"/>
    <property type="molecule type" value="Genomic_DNA"/>
</dbReference>
<dbReference type="AlphaFoldDB" id="A0A9N7UFI0"/>
<feature type="region of interest" description="Disordered" evidence="1">
    <location>
        <begin position="1"/>
        <end position="175"/>
    </location>
</feature>
<evidence type="ECO:0000256" key="1">
    <source>
        <dbReference type="SAM" id="MobiDB-lite"/>
    </source>
</evidence>
<protein>
    <submittedName>
        <fullName evidence="2">Uncharacterized protein</fullName>
    </submittedName>
</protein>
<feature type="compositionally biased region" description="Polar residues" evidence="1">
    <location>
        <begin position="72"/>
        <end position="83"/>
    </location>
</feature>
<feature type="compositionally biased region" description="Polar residues" evidence="1">
    <location>
        <begin position="29"/>
        <end position="45"/>
    </location>
</feature>
<reference evidence="2" key="1">
    <citation type="submission" date="2020-03" db="EMBL/GenBank/DDBJ databases">
        <authorList>
            <person name="Weist P."/>
        </authorList>
    </citation>
    <scope>NUCLEOTIDE SEQUENCE</scope>
</reference>
<gene>
    <name evidence="2" type="ORF">PLEPLA_LOCUS17540</name>
</gene>
<organism evidence="2 3">
    <name type="scientific">Pleuronectes platessa</name>
    <name type="common">European plaice</name>
    <dbReference type="NCBI Taxonomy" id="8262"/>
    <lineage>
        <taxon>Eukaryota</taxon>
        <taxon>Metazoa</taxon>
        <taxon>Chordata</taxon>
        <taxon>Craniata</taxon>
        <taxon>Vertebrata</taxon>
        <taxon>Euteleostomi</taxon>
        <taxon>Actinopterygii</taxon>
        <taxon>Neopterygii</taxon>
        <taxon>Teleostei</taxon>
        <taxon>Neoteleostei</taxon>
        <taxon>Acanthomorphata</taxon>
        <taxon>Carangaria</taxon>
        <taxon>Pleuronectiformes</taxon>
        <taxon>Pleuronectoidei</taxon>
        <taxon>Pleuronectidae</taxon>
        <taxon>Pleuronectes</taxon>
    </lineage>
</organism>
<accession>A0A9N7UFI0</accession>
<proteinExistence type="predicted"/>